<dbReference type="AlphaFoldDB" id="A0A9P6VKR8"/>
<gene>
    <name evidence="2" type="ORF">D0Z07_3631</name>
</gene>
<organism evidence="2 3">
    <name type="scientific">Hyphodiscus hymeniophilus</name>
    <dbReference type="NCBI Taxonomy" id="353542"/>
    <lineage>
        <taxon>Eukaryota</taxon>
        <taxon>Fungi</taxon>
        <taxon>Dikarya</taxon>
        <taxon>Ascomycota</taxon>
        <taxon>Pezizomycotina</taxon>
        <taxon>Leotiomycetes</taxon>
        <taxon>Helotiales</taxon>
        <taxon>Hyphodiscaceae</taxon>
        <taxon>Hyphodiscus</taxon>
    </lineage>
</organism>
<sequence length="293" mass="32810">MATYFTYNEGVEAKHLHLGNLVHDYKHPNEFEPYIDKSYTDVSESPPDWAQSGSLENYALTLGKASGQDHDIEEDDDVGGVQGYRVVAAARTTRVEIRDPDEFFVEHTLASNEARKWLSSHISAAESVVNGKPGPRPQIWMLTGLILMQHATWTRLSSTDKRFVAGERAPFIPAGVSAIRRSSVSDDVKPTFGYRANEDNKHIPGGHVIHETGKYPGTRGWAAQWLRVDSWVTSAKKGEAASSNQITLKRAPQIAIVKLREDIYPENDEEDDDGDSKTFDDEYWDAFLEEADD</sequence>
<protein>
    <submittedName>
        <fullName evidence="2">Uncharacterized protein</fullName>
    </submittedName>
</protein>
<dbReference type="OrthoDB" id="4670414at2759"/>
<evidence type="ECO:0000313" key="3">
    <source>
        <dbReference type="Proteomes" id="UP000785200"/>
    </source>
</evidence>
<evidence type="ECO:0000256" key="1">
    <source>
        <dbReference type="SAM" id="MobiDB-lite"/>
    </source>
</evidence>
<dbReference type="Proteomes" id="UP000785200">
    <property type="component" value="Unassembled WGS sequence"/>
</dbReference>
<reference evidence="2" key="1">
    <citation type="submission" date="2019-07" db="EMBL/GenBank/DDBJ databases">
        <title>Hyphodiscus hymeniophilus genome sequencing and assembly.</title>
        <authorList>
            <person name="Kramer G."/>
            <person name="Nodwell J."/>
        </authorList>
    </citation>
    <scope>NUCLEOTIDE SEQUENCE</scope>
    <source>
        <strain evidence="2">ATCC 34498</strain>
    </source>
</reference>
<comment type="caution">
    <text evidence="2">The sequence shown here is derived from an EMBL/GenBank/DDBJ whole genome shotgun (WGS) entry which is preliminary data.</text>
</comment>
<feature type="compositionally biased region" description="Acidic residues" evidence="1">
    <location>
        <begin position="264"/>
        <end position="274"/>
    </location>
</feature>
<evidence type="ECO:0000313" key="2">
    <source>
        <dbReference type="EMBL" id="KAG0649853.1"/>
    </source>
</evidence>
<proteinExistence type="predicted"/>
<accession>A0A9P6VKR8</accession>
<keyword evidence="3" id="KW-1185">Reference proteome</keyword>
<feature type="region of interest" description="Disordered" evidence="1">
    <location>
        <begin position="261"/>
        <end position="282"/>
    </location>
</feature>
<dbReference type="EMBL" id="VNKQ01000007">
    <property type="protein sequence ID" value="KAG0649853.1"/>
    <property type="molecule type" value="Genomic_DNA"/>
</dbReference>
<name>A0A9P6VKR8_9HELO</name>